<organism evidence="4 5">
    <name type="scientific">Tigriopus californicus</name>
    <name type="common">Marine copepod</name>
    <dbReference type="NCBI Taxonomy" id="6832"/>
    <lineage>
        <taxon>Eukaryota</taxon>
        <taxon>Metazoa</taxon>
        <taxon>Ecdysozoa</taxon>
        <taxon>Arthropoda</taxon>
        <taxon>Crustacea</taxon>
        <taxon>Multicrustacea</taxon>
        <taxon>Hexanauplia</taxon>
        <taxon>Copepoda</taxon>
        <taxon>Harpacticoida</taxon>
        <taxon>Harpacticidae</taxon>
        <taxon>Tigriopus</taxon>
    </lineage>
</organism>
<dbReference type="Proteomes" id="UP000318571">
    <property type="component" value="Chromosome 2"/>
</dbReference>
<reference evidence="4 5" key="1">
    <citation type="journal article" date="2018" name="Nat. Ecol. Evol.">
        <title>Genomic signatures of mitonuclear coevolution across populations of Tigriopus californicus.</title>
        <authorList>
            <person name="Barreto F.S."/>
            <person name="Watson E.T."/>
            <person name="Lima T.G."/>
            <person name="Willett C.S."/>
            <person name="Edmands S."/>
            <person name="Li W."/>
            <person name="Burton R.S."/>
        </authorList>
    </citation>
    <scope>NUCLEOTIDE SEQUENCE [LARGE SCALE GENOMIC DNA]</scope>
    <source>
        <strain evidence="4 5">San Diego</strain>
    </source>
</reference>
<feature type="coiled-coil region" evidence="1">
    <location>
        <begin position="426"/>
        <end position="453"/>
    </location>
</feature>
<keyword evidence="1" id="KW-0175">Coiled coil</keyword>
<proteinExistence type="predicted"/>
<evidence type="ECO:0000256" key="1">
    <source>
        <dbReference type="SAM" id="Coils"/>
    </source>
</evidence>
<name>A0A553PCG8_TIGCA</name>
<dbReference type="AlphaFoldDB" id="A0A553PCG8"/>
<keyword evidence="3" id="KW-0732">Signal</keyword>
<accession>A0A553PCG8</accession>
<keyword evidence="5" id="KW-1185">Reference proteome</keyword>
<feature type="chain" id="PRO_5022007099" evidence="3">
    <location>
        <begin position="19"/>
        <end position="925"/>
    </location>
</feature>
<feature type="region of interest" description="Disordered" evidence="2">
    <location>
        <begin position="85"/>
        <end position="110"/>
    </location>
</feature>
<feature type="signal peptide" evidence="3">
    <location>
        <begin position="1"/>
        <end position="18"/>
    </location>
</feature>
<protein>
    <submittedName>
        <fullName evidence="4">Uncharacterized protein</fullName>
    </submittedName>
</protein>
<comment type="caution">
    <text evidence="4">The sequence shown here is derived from an EMBL/GenBank/DDBJ whole genome shotgun (WGS) entry which is preliminary data.</text>
</comment>
<feature type="coiled-coil region" evidence="1">
    <location>
        <begin position="660"/>
        <end position="697"/>
    </location>
</feature>
<dbReference type="EMBL" id="VCGU01000005">
    <property type="protein sequence ID" value="TRY75381.1"/>
    <property type="molecule type" value="Genomic_DNA"/>
</dbReference>
<gene>
    <name evidence="4" type="ORF">TCAL_06348</name>
</gene>
<evidence type="ECO:0000256" key="2">
    <source>
        <dbReference type="SAM" id="MobiDB-lite"/>
    </source>
</evidence>
<evidence type="ECO:0000256" key="3">
    <source>
        <dbReference type="SAM" id="SignalP"/>
    </source>
</evidence>
<evidence type="ECO:0000313" key="4">
    <source>
        <dbReference type="EMBL" id="TRY75381.1"/>
    </source>
</evidence>
<sequence length="925" mass="103164">MKATCVILVPLLVWGGLAFPQRDAGSLLNSVFGGGRPSSLGEVKPDEISKSIQDILKNKGGLGSDDLEKIGDDIFSLVETVKKQKQKEQAEEQGNRLRPDSKLSNENDADKENKLKEVLDAWGVDDILDAAREVASGIKEKACVDDGNKPKCTEDQDPTKDGCVSPLCLLPDEDFSKCAALSKGDHRTLLGPAIMSLLGIGRSKPEEVAEDAIQELGLDSDLGDAVEKVFTGGQISEDEKNKAIDALFEEVQTDCQERVPEEAESCSVNQIDILKRIKSKFSIVRKHCKNFAEECSTDETEQMKELLSKVRDQIRSGELSLKDLAADFPRCCPREPKDEEAIEVATDEVIEDEDRTVPCCRPSFCELDRDSFGKFVQQQVEVGKNITNGDRPTFAVNVKRKITAIIHRFGEGKDDQDKREVGLRLAEELGFNKEEAEDLVEELESSSELKSDRSILGDAFQKLQEECSIEAPTGDKVALCTNQDLQTDKALNQFKAKFGQACGKDSKAKTCTNNEARNLEDKLVILKDLLANNLRDDEALEGGIMFQDEELCFDEEVCEQVKENIRREKVKFCRPPRCGIQDFEQFAKLMRSQFQGNDAAKKFPFLVLNALQNRCFKGTIENSEIEDVAKEADLTRYEETTLKDVCQSDKADGEFTDDEKDVLKRVLERAQKECKGLDELSNECQDTDLKRLDLRSKLMEICEKNTNECGAKEEVEETKKVEKANAQIASEISSGFVDLPGDNEQEKPLLDQDLSCRPKICDKMKAKIQDELVFNRNTSCVPMACRIPTDQAHRLASRVRQKAKEMKQSKGQAGSAIGGGCGSGATTILVREAIQNEIEELRKANEERKKNRGVFTFYQLKGNDECSNSKEKDPGFDTLSGKAKVDTLCVTEGEYIKICFFDLDNTGQGFWNQMELQCSLQATKI</sequence>
<evidence type="ECO:0000313" key="5">
    <source>
        <dbReference type="Proteomes" id="UP000318571"/>
    </source>
</evidence>